<evidence type="ECO:0000256" key="2">
    <source>
        <dbReference type="SAM" id="Phobius"/>
    </source>
</evidence>
<organism evidence="4 5">
    <name type="scientific">Sporolactobacillus shoreae</name>
    <dbReference type="NCBI Taxonomy" id="1465501"/>
    <lineage>
        <taxon>Bacteria</taxon>
        <taxon>Bacillati</taxon>
        <taxon>Bacillota</taxon>
        <taxon>Bacilli</taxon>
        <taxon>Bacillales</taxon>
        <taxon>Sporolactobacillaceae</taxon>
        <taxon>Sporolactobacillus</taxon>
    </lineage>
</organism>
<gene>
    <name evidence="4" type="ORF">E4665_10015</name>
</gene>
<feature type="coiled-coil region" evidence="1">
    <location>
        <begin position="33"/>
        <end position="60"/>
    </location>
</feature>
<dbReference type="Gene3D" id="2.40.10.220">
    <property type="entry name" value="predicted glycosyltransferase like domains"/>
    <property type="match status" value="1"/>
</dbReference>
<evidence type="ECO:0000259" key="3">
    <source>
        <dbReference type="Pfam" id="PF07238"/>
    </source>
</evidence>
<keyword evidence="5" id="KW-1185">Reference proteome</keyword>
<dbReference type="RefSeq" id="WP_135348655.1">
    <property type="nucleotide sequence ID" value="NZ_SRJD01000010.1"/>
</dbReference>
<name>A0A4Z0GLV7_9BACL</name>
<feature type="domain" description="PilZ" evidence="3">
    <location>
        <begin position="59"/>
        <end position="172"/>
    </location>
</feature>
<dbReference type="GO" id="GO:0035438">
    <property type="term" value="F:cyclic-di-GMP binding"/>
    <property type="evidence" value="ECO:0007669"/>
    <property type="project" value="InterPro"/>
</dbReference>
<evidence type="ECO:0000313" key="4">
    <source>
        <dbReference type="EMBL" id="TGA97991.1"/>
    </source>
</evidence>
<accession>A0A4Z0GLV7</accession>
<dbReference type="Proteomes" id="UP000298347">
    <property type="component" value="Unassembled WGS sequence"/>
</dbReference>
<sequence length="188" mass="21624">MSPFLQIAGLIGLVILTILVVGTIFYFYYRHVLQSKQKKISELKNNVNQDQNIIAVLKERRKFRRVPLNHEKCTIKVIDFKEENLQALNNKTLDGEVMDISVGGLKFTCDIDFPIRNRVHVEVIFESHNFSFDLSGNVLRKEEKSGDTHVHYGVQFKDLSAADETQIQSLINAIDLEERRTAFNKSLT</sequence>
<keyword evidence="2" id="KW-0472">Membrane</keyword>
<keyword evidence="2" id="KW-1133">Transmembrane helix</keyword>
<comment type="caution">
    <text evidence="4">The sequence shown here is derived from an EMBL/GenBank/DDBJ whole genome shotgun (WGS) entry which is preliminary data.</text>
</comment>
<dbReference type="AlphaFoldDB" id="A0A4Z0GLV7"/>
<evidence type="ECO:0000256" key="1">
    <source>
        <dbReference type="SAM" id="Coils"/>
    </source>
</evidence>
<dbReference type="SUPFAM" id="SSF141371">
    <property type="entry name" value="PilZ domain-like"/>
    <property type="match status" value="1"/>
</dbReference>
<reference evidence="4 5" key="1">
    <citation type="journal article" date="2015" name="Int. J. Syst. Evol. Microbiol.">
        <title>Sporolactobacillus shoreae sp. nov. and Sporolactobacillus spathodeae sp. nov., two spore-forming lactic acid bacteria isolated from tree barks in Thailand.</title>
        <authorList>
            <person name="Thamacharoensuk T."/>
            <person name="Kitahara M."/>
            <person name="Ohkuma M."/>
            <person name="Thongchul N."/>
            <person name="Tanasupawat S."/>
        </authorList>
    </citation>
    <scope>NUCLEOTIDE SEQUENCE [LARGE SCALE GENOMIC DNA]</scope>
    <source>
        <strain evidence="4 5">BK92</strain>
    </source>
</reference>
<dbReference type="EMBL" id="SRJD01000010">
    <property type="protein sequence ID" value="TGA97991.1"/>
    <property type="molecule type" value="Genomic_DNA"/>
</dbReference>
<protein>
    <submittedName>
        <fullName evidence="4">PilZ domain-containing protein</fullName>
    </submittedName>
</protein>
<feature type="transmembrane region" description="Helical" evidence="2">
    <location>
        <begin position="6"/>
        <end position="29"/>
    </location>
</feature>
<dbReference type="OrthoDB" id="2990437at2"/>
<dbReference type="InterPro" id="IPR009875">
    <property type="entry name" value="PilZ_domain"/>
</dbReference>
<keyword evidence="2" id="KW-0812">Transmembrane</keyword>
<proteinExistence type="predicted"/>
<evidence type="ECO:0000313" key="5">
    <source>
        <dbReference type="Proteomes" id="UP000298347"/>
    </source>
</evidence>
<dbReference type="Pfam" id="PF07238">
    <property type="entry name" value="PilZ"/>
    <property type="match status" value="1"/>
</dbReference>
<keyword evidence="1" id="KW-0175">Coiled coil</keyword>